<reference evidence="2" key="1">
    <citation type="submission" date="2017-06" db="EMBL/GenBank/DDBJ databases">
        <authorList>
            <person name="LiPuma J."/>
            <person name="Spilker T."/>
        </authorList>
    </citation>
    <scope>NUCLEOTIDE SEQUENCE [LARGE SCALE GENOMIC DNA]</scope>
    <source>
        <strain evidence="2">AU17325</strain>
    </source>
</reference>
<gene>
    <name evidence="1" type="ORF">CFB84_20590</name>
</gene>
<comment type="caution">
    <text evidence="1">The sequence shown here is derived from an EMBL/GenBank/DDBJ whole genome shotgun (WGS) entry which is preliminary data.</text>
</comment>
<name>A0A228INK3_9BURK</name>
<dbReference type="RefSeq" id="WP_089451812.1">
    <property type="nucleotide sequence ID" value="NZ_CP184469.1"/>
</dbReference>
<dbReference type="GeneID" id="99660576"/>
<proteinExistence type="predicted"/>
<accession>A0A228INK3</accession>
<dbReference type="Proteomes" id="UP000214600">
    <property type="component" value="Unassembled WGS sequence"/>
</dbReference>
<sequence length="184" mass="20350">MNISKRGDHLFAAGLWKAVGDVAKSVRTQVGEYSEGRVLANALFELQRDLGGSEFDVTINQGRPVTGSDPHSLRFGQAVRRFRLDMEALVFALKHRRSIDERDPGLRTDALTQANSQLATAKQYAMLTIGRFFDAVVDPDVLDQMLASDPNTRARRSATGAEIATTRLRLGSLRYRIVGTISQM</sequence>
<evidence type="ECO:0000313" key="1">
    <source>
        <dbReference type="EMBL" id="OXI43928.1"/>
    </source>
</evidence>
<organism evidence="1 2">
    <name type="scientific">Burkholderia aenigmatica</name>
    <dbReference type="NCBI Taxonomy" id="2015348"/>
    <lineage>
        <taxon>Bacteria</taxon>
        <taxon>Pseudomonadati</taxon>
        <taxon>Pseudomonadota</taxon>
        <taxon>Betaproteobacteria</taxon>
        <taxon>Burkholderiales</taxon>
        <taxon>Burkholderiaceae</taxon>
        <taxon>Burkholderia</taxon>
        <taxon>Burkholderia cepacia complex</taxon>
    </lineage>
</organism>
<dbReference type="AlphaFoldDB" id="A0A228INK3"/>
<reference evidence="1 2" key="2">
    <citation type="submission" date="2017-08" db="EMBL/GenBank/DDBJ databases">
        <title>WGS of novel Burkholderia cepaca complex species.</title>
        <authorList>
            <person name="Lipuma J."/>
            <person name="Spilker T."/>
        </authorList>
    </citation>
    <scope>NUCLEOTIDE SEQUENCE [LARGE SCALE GENOMIC DNA]</scope>
    <source>
        <strain evidence="1 2">AU17325</strain>
    </source>
</reference>
<dbReference type="OrthoDB" id="9018899at2"/>
<evidence type="ECO:0000313" key="2">
    <source>
        <dbReference type="Proteomes" id="UP000214600"/>
    </source>
</evidence>
<dbReference type="EMBL" id="NKFA01000007">
    <property type="protein sequence ID" value="OXI43928.1"/>
    <property type="molecule type" value="Genomic_DNA"/>
</dbReference>
<protein>
    <submittedName>
        <fullName evidence="1">Uncharacterized protein</fullName>
    </submittedName>
</protein>